<dbReference type="Proteomes" id="UP000541352">
    <property type="component" value="Unassembled WGS sequence"/>
</dbReference>
<organism evidence="2 3">
    <name type="scientific">Runella defluvii</name>
    <dbReference type="NCBI Taxonomy" id="370973"/>
    <lineage>
        <taxon>Bacteria</taxon>
        <taxon>Pseudomonadati</taxon>
        <taxon>Bacteroidota</taxon>
        <taxon>Cytophagia</taxon>
        <taxon>Cytophagales</taxon>
        <taxon>Spirosomataceae</taxon>
        <taxon>Runella</taxon>
    </lineage>
</organism>
<reference evidence="2 3" key="1">
    <citation type="submission" date="2020-08" db="EMBL/GenBank/DDBJ databases">
        <title>Genomic Encyclopedia of Type Strains, Phase IV (KMG-IV): sequencing the most valuable type-strain genomes for metagenomic binning, comparative biology and taxonomic classification.</title>
        <authorList>
            <person name="Goeker M."/>
        </authorList>
    </citation>
    <scope>NUCLEOTIDE SEQUENCE [LARGE SCALE GENOMIC DNA]</scope>
    <source>
        <strain evidence="2 3">DSM 17976</strain>
    </source>
</reference>
<protein>
    <recommendedName>
        <fullName evidence="4">TANFOR domain-containing protein</fullName>
    </recommendedName>
</protein>
<evidence type="ECO:0008006" key="4">
    <source>
        <dbReference type="Google" id="ProtNLM"/>
    </source>
</evidence>
<gene>
    <name evidence="2" type="ORF">FHS57_005552</name>
</gene>
<feature type="signal peptide" evidence="1">
    <location>
        <begin position="1"/>
        <end position="24"/>
    </location>
</feature>
<sequence>MKTFIRSSYFIFLFNILIKTLASAQAPNYPIDGTATVSLPASAMLEDYLNPIVNPINVEVILKDLKIPTRSVYLQLEMNAPGFGAYSLTASASTSFEINSGIVFRIPKTIIAACFSPDNLQGVPQSVYQQPLPSGIYTFTFYLRDVFSGALLSKPIQTAPTWIEVSDPPLPMYPLNYSGATVSQVQNVVFQWLPRHTPNNNIEYEFTLTELPIANRGNIQNVFLSQPPLCKITTTLPTLLYDAKYPPLRQGAVYAWRVQVRPKFGAISKASNFLNDGYSEIFSFFYEKPTEQLNPPTDLRIVRSPDYNKIYFDWKGEDNHQKYVVTSLLFDKNNEEGAKKDPLTFDTFEVEKGMDGVTKYTKFTGRDDSRSSGINTHSIYNQREFRVLVRAVDVFGRMSEPAIYDMEAIEYTQFDEQQRKPLSLNGNVEAVIRAYEPLQLEPQKITLTGEKSRYKLKNALVCLYGSTKESTAKNIQEFKNRWLTNSSYTYDDRVERLDCRKTSSDGKYSLSSNSINVRSLNSYKYKYLTIEGPTIDYSGFITTIEIQDEGGASERTLGTQTLLTNTVRLNPIFKLPDGRPINNEVFEEINVYRLKTVYEANKELLQYEAGQNVSKEIRYNKNQYVKVGDIQKPNLNLFTNETTLDNFVIGAKEYGKDEKHFPMNKINGYTSVRIGTKDWYGIPTINANFVYTPPLLKIKGKVAARGKSGGQSIPAPNWEVGLLVLKNSKDIRDIDAKGKVTTPNEYEKFHWEEVTTDEAGNYEFTLPEEITFNQEIDDIIIYNRISGVYSFYQGKRIDKPAANIVVDIDLQSTGTAIASIVKDQHGEPIVGAKLTHSSGAIATSNQNGEFILNVQFSPSVEADQSVKLLADGYLTDDIDLSTFSKSTSTEAVSDFGRSFWNTQIQQLRSLTRQNFEELGNEDAFESNFEDYNTRLQAFYKQDSVGATSIDHVVHIRTYVLDDKNEKQYTASSLVFDKKNVDIPEEGIVKLLHTKGTTLEGKITNKDKTAEVLYLEKEFSVDFDTPTNKTDTVKVEVELTEAILVAGVVTGFREDSSKIGVEAGVTIAAEDIDEVETDEEGRFEIWLEKDAEEVEITLTKKGFNTITWAFTTKTKTKEEKIRDFVNNASDDFEYTTVEALKELQLSIYRRDATIPDFKTLQGFAIDVASIKRIDADTYLMTGSIDLSEEEGIYELDEGEELTFEEVEVEADDYDGENAVLVDDDTDLLQETLNLKLFNYAKVESNNENEGNTNFIKLVKLKLEGRESLGKIGGVGLKFKPEKILKKTADPIFQEFDLVPNVAEKQGDVAFNNDITDKNKQKLLDANAKQEAKKKEGKYDVVAEGAEKEEKPELKKYQEKEKDAPIIPVFVSGGKKLANFNEELEFKLEFPEDVEGIERRDEKDDDGNPTGKKEKISLGLGLGFSVLLDEEKEASLTKDGVVFAGNLAFPMMKKIGIEGYMPIVEKLLLAPKGDLPMREIRFAKREPEDGKGTPYYVRLGVAGSWRFEIDKIQVFDDFSNAGFGGKLYTDKKNHLIVHSMAVRKANGSTYPFLDMEFPEEGFKIKNLILKSPEDQHILLGYNFDDEAYEVEAGVRMEVTKNTNKMIKDLFPLEVEKLVYNTAGKFYVAVKVGRTVNAGPVKVNIRKVIFNKGGAVPWSEMLQTLQRSNEETAELNKTTKYNNAYYRTLNEKRVLNRDSNVGGYEVMQEEDDIELQEGEVDWAFGIAGGVQVESLKGIKAKGDASFVVGELDGQFTIQFNNIDIVMESTAFKAFMSLNLSTSGDRVGFEGKGEMDTMKRRWGASLKLYKLPDGIEFGASIVASTYGLVSGPLMWTSVGGGIDINTATNKYSVFFLGSATTTGTSPEVSELRAIRLEVLFETDACGAMPVVKGSADWYLKKNKYCTATVLLDFCRTIILANIDCVKEIIEGSEANIQGTIYLTSESVFIGANVKTVVLGMNANAVFALGINNNFIGASVPRDVAKFKDYINSNYLVNGKTTLNGIYLDATLGLYKEWSGAYTVFAWSIKTSISNRTYLFVSFSELAFKIGNDFNFELNTYGRVGVEGFCLEAWGDLKLRLLLEGGRDNTEGWNFRGRAAVTFSLYNNKSLGCNDYDVEWCKVVIPCGIDWKICLDKSLEVRYQEKGAGSGWKFDL</sequence>
<comment type="caution">
    <text evidence="2">The sequence shown here is derived from an EMBL/GenBank/DDBJ whole genome shotgun (WGS) entry which is preliminary data.</text>
</comment>
<proteinExistence type="predicted"/>
<accession>A0A7W5ZR05</accession>
<keyword evidence="3" id="KW-1185">Reference proteome</keyword>
<evidence type="ECO:0000256" key="1">
    <source>
        <dbReference type="SAM" id="SignalP"/>
    </source>
</evidence>
<dbReference type="EMBL" id="JACIBY010000018">
    <property type="protein sequence ID" value="MBB3841524.1"/>
    <property type="molecule type" value="Genomic_DNA"/>
</dbReference>
<feature type="chain" id="PRO_5030791274" description="TANFOR domain-containing protein" evidence="1">
    <location>
        <begin position="25"/>
        <end position="2151"/>
    </location>
</feature>
<dbReference type="RefSeq" id="WP_183979265.1">
    <property type="nucleotide sequence ID" value="NZ_JACIBY010000018.1"/>
</dbReference>
<evidence type="ECO:0000313" key="2">
    <source>
        <dbReference type="EMBL" id="MBB3841524.1"/>
    </source>
</evidence>
<evidence type="ECO:0000313" key="3">
    <source>
        <dbReference type="Proteomes" id="UP000541352"/>
    </source>
</evidence>
<keyword evidence="1" id="KW-0732">Signal</keyword>
<name>A0A7W5ZR05_9BACT</name>